<dbReference type="Pfam" id="PF05944">
    <property type="entry name" value="Phage_term_smal"/>
    <property type="match status" value="1"/>
</dbReference>
<keyword evidence="2" id="KW-0732">Signal</keyword>
<comment type="caution">
    <text evidence="3">The sequence shown here is derived from an EMBL/GenBank/DDBJ whole genome shotgun (WGS) entry which is preliminary data.</text>
</comment>
<dbReference type="GO" id="GO:0003677">
    <property type="term" value="F:DNA binding"/>
    <property type="evidence" value="ECO:0007669"/>
    <property type="project" value="InterPro"/>
</dbReference>
<name>A0A2W5C8J3_9SPHN</name>
<feature type="signal peptide" evidence="2">
    <location>
        <begin position="1"/>
        <end position="24"/>
    </location>
</feature>
<gene>
    <name evidence="3" type="ORF">DI623_03005</name>
</gene>
<sequence length="260" mass="28139">MRLSPAQRHRMRTVAALSVAAAGAAGGIAAPQLASTDYELRRARLGVDLRRLGEIQSLEAKIALKRDLLPEYAEWVGGVLAAAEQSGKGVQDDVLVHVMIWRIDVGDYYGALPLVAYALRWNLELPQRFTRTLAAMVVEEIADEALKRLGGGHDFDLDILLQVEALTEDEDMHDQIRAKLNKAVGLQLARRAEAIAPGDDGPAGARRAGIEAGVTRLKRALQLDQGSGVKKQIERLEREAAKLIPPPEPHSDANQGGSDA</sequence>
<protein>
    <submittedName>
        <fullName evidence="3">Terminase</fullName>
    </submittedName>
</protein>
<feature type="region of interest" description="Disordered" evidence="1">
    <location>
        <begin position="224"/>
        <end position="260"/>
    </location>
</feature>
<proteinExistence type="predicted"/>
<evidence type="ECO:0000313" key="4">
    <source>
        <dbReference type="Proteomes" id="UP000249066"/>
    </source>
</evidence>
<dbReference type="EMBL" id="QFNN01000008">
    <property type="protein sequence ID" value="PZO91505.1"/>
    <property type="molecule type" value="Genomic_DNA"/>
</dbReference>
<dbReference type="Proteomes" id="UP000249066">
    <property type="component" value="Unassembled WGS sequence"/>
</dbReference>
<dbReference type="GO" id="GO:0004519">
    <property type="term" value="F:endonuclease activity"/>
    <property type="evidence" value="ECO:0007669"/>
    <property type="project" value="InterPro"/>
</dbReference>
<evidence type="ECO:0000256" key="2">
    <source>
        <dbReference type="SAM" id="SignalP"/>
    </source>
</evidence>
<dbReference type="AlphaFoldDB" id="A0A2W5C8J3"/>
<dbReference type="InterPro" id="IPR010270">
    <property type="entry name" value="Phage_P2_GpM"/>
</dbReference>
<feature type="compositionally biased region" description="Basic and acidic residues" evidence="1">
    <location>
        <begin position="231"/>
        <end position="241"/>
    </location>
</feature>
<feature type="chain" id="PRO_5016105902" evidence="2">
    <location>
        <begin position="25"/>
        <end position="260"/>
    </location>
</feature>
<reference evidence="3 4" key="1">
    <citation type="submission" date="2017-08" db="EMBL/GenBank/DDBJ databases">
        <title>Infants hospitalized years apart are colonized by the same room-sourced microbial strains.</title>
        <authorList>
            <person name="Brooks B."/>
            <person name="Olm M.R."/>
            <person name="Firek B.A."/>
            <person name="Baker R."/>
            <person name="Thomas B.C."/>
            <person name="Morowitz M.J."/>
            <person name="Banfield J.F."/>
        </authorList>
    </citation>
    <scope>NUCLEOTIDE SEQUENCE [LARGE SCALE GENOMIC DNA]</scope>
    <source>
        <strain evidence="3">S2_018_000_R2_101</strain>
    </source>
</reference>
<accession>A0A2W5C8J3</accession>
<evidence type="ECO:0000256" key="1">
    <source>
        <dbReference type="SAM" id="MobiDB-lite"/>
    </source>
</evidence>
<evidence type="ECO:0000313" key="3">
    <source>
        <dbReference type="EMBL" id="PZO91505.1"/>
    </source>
</evidence>
<organism evidence="3 4">
    <name type="scientific">Sphingomonas sanxanigenens</name>
    <dbReference type="NCBI Taxonomy" id="397260"/>
    <lineage>
        <taxon>Bacteria</taxon>
        <taxon>Pseudomonadati</taxon>
        <taxon>Pseudomonadota</taxon>
        <taxon>Alphaproteobacteria</taxon>
        <taxon>Sphingomonadales</taxon>
        <taxon>Sphingomonadaceae</taxon>
        <taxon>Sphingomonas</taxon>
    </lineage>
</organism>